<sequence length="865" mass="98675">MATYHSKTYSDGSDKRSSFEPLQRTRSVVGPRPLPSKSSSDRLSTDSYSYQQRQSSDNNNNGDNENNENKISEYIPEQQHKFVIPEQTFPPLVSPIPQKYMPTATKDITNALEKQYQDTNEQEIYSSQTSGKISDNVSLNQIPGTTSQGQPPPSPKSPIQQPVQSNDSPEIQKNISIENGSAEINSIPKNNYIITNNDNASSSSIHVQNEAITLQQTLYSQSESFQSSTQQQNQLQSPLIQQQSPLNQQESPLNQQQSPLNQQQSPLNQQQSPLNQQQSSLNQQQSYPNQPQNIQPPSNQQPIYYQQQQPNQQFYQQQPNQQFYQQQPNQEFYQQQNYINQQHQQQQYQNNQQQYIQNNQPQNNQQQQIQNNHQSYIQYPQPPPIQFQPVNTVQSQSQTRNSYNQNISQGQYNGISITETQYVEGSEYSNRRKSGSSDMYQRGSSPSGINIINIGPDGEPIPSSLSNGRGSWYGGSRSTTPDRTSRISTNPTLKLLIDEKNARRKTATSKTLALDENAALQKYREAAKKTNDPTIQIDYAKFLMHMAELNLEAIYWINQLAKNNHPEALYIKGSWYENGKFGREKNEEKAYKLYVSSSKQEFAKAQCKVAEYHEKKNKDYKRALQFYKKAASNGCNVATYRLASIYLHGELKQDVDYKQALIFLKQSASKADEECPDGAYVYGMILAREYDKARIPDDLAIPYDYEAKELILKAANLGHAPALYKMGYFYEYALLKCPFDPELSLQYYKRASEKGYIEADMAISKWYLCGTEGYFDRNESLAFEYAEIAALKGLPAAEFAMGYFHEVGIHVPVNETIANEWYQKAAAHGNKDAIERLSKGGKISRQDYEKDKLGKSIGKIKDKDY</sequence>
<feature type="compositionally biased region" description="Polar residues" evidence="2">
    <location>
        <begin position="390"/>
        <end position="408"/>
    </location>
</feature>
<evidence type="ECO:0000313" key="4">
    <source>
        <dbReference type="Proteomes" id="UP000789706"/>
    </source>
</evidence>
<dbReference type="PANTHER" id="PTHR46430">
    <property type="entry name" value="PROTEIN SKT5-RELATED"/>
    <property type="match status" value="1"/>
</dbReference>
<organism evidence="3 4">
    <name type="scientific">Diversispora eburnea</name>
    <dbReference type="NCBI Taxonomy" id="1213867"/>
    <lineage>
        <taxon>Eukaryota</taxon>
        <taxon>Fungi</taxon>
        <taxon>Fungi incertae sedis</taxon>
        <taxon>Mucoromycota</taxon>
        <taxon>Glomeromycotina</taxon>
        <taxon>Glomeromycetes</taxon>
        <taxon>Diversisporales</taxon>
        <taxon>Diversisporaceae</taxon>
        <taxon>Diversispora</taxon>
    </lineage>
</organism>
<gene>
    <name evidence="3" type="ORF">DEBURN_LOCUS5701</name>
</gene>
<dbReference type="EMBL" id="CAJVPK010000522">
    <property type="protein sequence ID" value="CAG8521832.1"/>
    <property type="molecule type" value="Genomic_DNA"/>
</dbReference>
<feature type="compositionally biased region" description="Polar residues" evidence="2">
    <location>
        <begin position="1"/>
        <end position="11"/>
    </location>
</feature>
<evidence type="ECO:0000256" key="2">
    <source>
        <dbReference type="SAM" id="MobiDB-lite"/>
    </source>
</evidence>
<keyword evidence="1" id="KW-0677">Repeat</keyword>
<dbReference type="InterPro" id="IPR011990">
    <property type="entry name" value="TPR-like_helical_dom_sf"/>
</dbReference>
<name>A0A9N9FAE6_9GLOM</name>
<dbReference type="Proteomes" id="UP000789706">
    <property type="component" value="Unassembled WGS sequence"/>
</dbReference>
<comment type="caution">
    <text evidence="3">The sequence shown here is derived from an EMBL/GenBank/DDBJ whole genome shotgun (WGS) entry which is preliminary data.</text>
</comment>
<dbReference type="Gene3D" id="1.25.40.10">
    <property type="entry name" value="Tetratricopeptide repeat domain"/>
    <property type="match status" value="2"/>
</dbReference>
<feature type="region of interest" description="Disordered" evidence="2">
    <location>
        <begin position="466"/>
        <end position="487"/>
    </location>
</feature>
<feature type="region of interest" description="Disordered" evidence="2">
    <location>
        <begin position="376"/>
        <end position="408"/>
    </location>
</feature>
<dbReference type="InterPro" id="IPR006597">
    <property type="entry name" value="Sel1-like"/>
</dbReference>
<evidence type="ECO:0000256" key="1">
    <source>
        <dbReference type="ARBA" id="ARBA00022737"/>
    </source>
</evidence>
<dbReference type="PANTHER" id="PTHR46430:SF2">
    <property type="entry name" value="CHITIN SYNTHASE REGULATORY FACTOR 4"/>
    <property type="match status" value="1"/>
</dbReference>
<reference evidence="3" key="1">
    <citation type="submission" date="2021-06" db="EMBL/GenBank/DDBJ databases">
        <authorList>
            <person name="Kallberg Y."/>
            <person name="Tangrot J."/>
            <person name="Rosling A."/>
        </authorList>
    </citation>
    <scope>NUCLEOTIDE SEQUENCE</scope>
    <source>
        <strain evidence="3">AZ414A</strain>
    </source>
</reference>
<dbReference type="AlphaFoldDB" id="A0A9N9FAE6"/>
<dbReference type="InterPro" id="IPR051726">
    <property type="entry name" value="Chitin_Synth_Reg"/>
</dbReference>
<feature type="region of interest" description="Disordered" evidence="2">
    <location>
        <begin position="1"/>
        <end position="79"/>
    </location>
</feature>
<dbReference type="Pfam" id="PF08238">
    <property type="entry name" value="Sel1"/>
    <property type="match status" value="6"/>
</dbReference>
<dbReference type="SUPFAM" id="SSF81901">
    <property type="entry name" value="HCP-like"/>
    <property type="match status" value="2"/>
</dbReference>
<protein>
    <submittedName>
        <fullName evidence="3">437_t:CDS:1</fullName>
    </submittedName>
</protein>
<proteinExistence type="predicted"/>
<feature type="compositionally biased region" description="Polar residues" evidence="2">
    <location>
        <begin position="476"/>
        <end position="487"/>
    </location>
</feature>
<dbReference type="SMART" id="SM00671">
    <property type="entry name" value="SEL1"/>
    <property type="match status" value="7"/>
</dbReference>
<feature type="region of interest" description="Disordered" evidence="2">
    <location>
        <begin position="224"/>
        <end position="301"/>
    </location>
</feature>
<keyword evidence="4" id="KW-1185">Reference proteome</keyword>
<feature type="compositionally biased region" description="Polar residues" evidence="2">
    <location>
        <begin position="119"/>
        <end position="140"/>
    </location>
</feature>
<accession>A0A9N9FAE6</accession>
<feature type="region of interest" description="Disordered" evidence="2">
    <location>
        <begin position="119"/>
        <end position="168"/>
    </location>
</feature>
<feature type="region of interest" description="Disordered" evidence="2">
    <location>
        <begin position="426"/>
        <end position="446"/>
    </location>
</feature>
<dbReference type="OrthoDB" id="272077at2759"/>
<evidence type="ECO:0000313" key="3">
    <source>
        <dbReference type="EMBL" id="CAG8521832.1"/>
    </source>
</evidence>